<proteinExistence type="predicted"/>
<reference evidence="4" key="1">
    <citation type="submission" date="2017-02" db="EMBL/GenBank/DDBJ databases">
        <authorList>
            <person name="Varghese N."/>
            <person name="Submissions S."/>
        </authorList>
    </citation>
    <scope>NUCLEOTIDE SEQUENCE [LARGE SCALE GENOMIC DNA]</scope>
    <source>
        <strain evidence="4">DSM 3072</strain>
    </source>
</reference>
<dbReference type="RefSeq" id="WP_078929034.1">
    <property type="nucleotide sequence ID" value="NZ_FUXX01000028.1"/>
</dbReference>
<protein>
    <submittedName>
        <fullName evidence="3">Membrane-anchored protein YejM, alkaline phosphatase superfamily</fullName>
    </submittedName>
</protein>
<evidence type="ECO:0000313" key="3">
    <source>
        <dbReference type="EMBL" id="SKA65145.1"/>
    </source>
</evidence>
<evidence type="ECO:0000313" key="4">
    <source>
        <dbReference type="Proteomes" id="UP000242432"/>
    </source>
</evidence>
<keyword evidence="1" id="KW-0812">Transmembrane</keyword>
<gene>
    <name evidence="3" type="ORF">SAMN02745213_01627</name>
</gene>
<evidence type="ECO:0000259" key="2">
    <source>
        <dbReference type="Pfam" id="PF11893"/>
    </source>
</evidence>
<feature type="domain" description="Inner membrane protein YejM N-terminal" evidence="2">
    <location>
        <begin position="11"/>
        <end position="249"/>
    </location>
</feature>
<feature type="transmembrane region" description="Helical" evidence="1">
    <location>
        <begin position="20"/>
        <end position="40"/>
    </location>
</feature>
<accession>A0A1T4VJS3</accession>
<dbReference type="InterPro" id="IPR052701">
    <property type="entry name" value="GAG_Ulvan_Degrading_Sulfatases"/>
</dbReference>
<dbReference type="PIRSF" id="PIRSF004950">
    <property type="entry name" value="Mmb_sulf_HI0842"/>
    <property type="match status" value="1"/>
</dbReference>
<keyword evidence="1" id="KW-1133">Transmembrane helix</keyword>
<keyword evidence="1" id="KW-0472">Membrane</keyword>
<organism evidence="3 4">
    <name type="scientific">Succinivibrio dextrinosolvens DSM 3072</name>
    <dbReference type="NCBI Taxonomy" id="1123324"/>
    <lineage>
        <taxon>Bacteria</taxon>
        <taxon>Pseudomonadati</taxon>
        <taxon>Pseudomonadota</taxon>
        <taxon>Gammaproteobacteria</taxon>
        <taxon>Aeromonadales</taxon>
        <taxon>Succinivibrionaceae</taxon>
        <taxon>Succinivibrio</taxon>
    </lineage>
</organism>
<dbReference type="SUPFAM" id="SSF53649">
    <property type="entry name" value="Alkaline phosphatase-like"/>
    <property type="match status" value="1"/>
</dbReference>
<sequence>MTKFQNKFLTKEQTIRSTTWAHHFVFLNCLLAIVTGFTYVYGAPQTESFISFVYLIVTWLGQISFLGFLSFLIFFFPLTFIGNFRTYRIISIAAAFLIHILLLVDAKLFISLKVHLTWSVFSLMIRDLNFNTGLNFNFMYIAIPVVIFLEFVFARLATREIYRKEERHNYFPSIVMALVTACFITSHCVYIWADASNYEKITNLRSVFPAHYPMTAKSFLTTHGWIDNISADVNGSSTSNIAYPLTEIKFEEKEQQKNVITIFINGLSYVDLNAENTPNLMKLKMDNLSFENHFLPYDNLYNNLFASWFGLPIQYEEVFTSHSVENVSSDVMQKEEYLMRGFISAINGHEGIKLSKMTGMNTNKLKNLSSDTVLLNDAFDFIEKNAVHRMAITLSLNSLINMNSEDAHKRHLKLLDSQVGKFIARIEDSEIADKTMIIISSSLGNRFIDQNLSFSKRKQRVPFIIINPEAESKGVSKTVLTSSFDINPTIAVEILGVTTPCVNYGIGDDVLTLTDRDYIPTTQGNTLLLISQDAVTIYKRNGKVVTITDKDTKPARANLENLIRAMRDFNRFKK</sequence>
<dbReference type="PANTHER" id="PTHR43751">
    <property type="entry name" value="SULFATASE"/>
    <property type="match status" value="1"/>
</dbReference>
<dbReference type="AlphaFoldDB" id="A0A1T4VJS3"/>
<feature type="transmembrane region" description="Helical" evidence="1">
    <location>
        <begin position="52"/>
        <end position="77"/>
    </location>
</feature>
<dbReference type="Gene3D" id="3.40.720.10">
    <property type="entry name" value="Alkaline Phosphatase, subunit A"/>
    <property type="match status" value="1"/>
</dbReference>
<dbReference type="Proteomes" id="UP000242432">
    <property type="component" value="Unassembled WGS sequence"/>
</dbReference>
<dbReference type="InterPro" id="IPR024588">
    <property type="entry name" value="YejM_N"/>
</dbReference>
<feature type="transmembrane region" description="Helical" evidence="1">
    <location>
        <begin position="170"/>
        <end position="193"/>
    </location>
</feature>
<feature type="transmembrane region" description="Helical" evidence="1">
    <location>
        <begin position="138"/>
        <end position="158"/>
    </location>
</feature>
<evidence type="ECO:0000256" key="1">
    <source>
        <dbReference type="SAM" id="Phobius"/>
    </source>
</evidence>
<dbReference type="STRING" id="83771.SAMN02910357_02389"/>
<feature type="transmembrane region" description="Helical" evidence="1">
    <location>
        <begin position="89"/>
        <end position="110"/>
    </location>
</feature>
<dbReference type="InterPro" id="IPR012159">
    <property type="entry name" value="YejM-like"/>
</dbReference>
<keyword evidence="4" id="KW-1185">Reference proteome</keyword>
<dbReference type="Pfam" id="PF11893">
    <property type="entry name" value="DUF3413"/>
    <property type="match status" value="1"/>
</dbReference>
<name>A0A1T4VJS3_9GAMM</name>
<dbReference type="PANTHER" id="PTHR43751:SF3">
    <property type="entry name" value="SULFATASE N-TERMINAL DOMAIN-CONTAINING PROTEIN"/>
    <property type="match status" value="1"/>
</dbReference>
<dbReference type="EMBL" id="FUXX01000028">
    <property type="protein sequence ID" value="SKA65145.1"/>
    <property type="molecule type" value="Genomic_DNA"/>
</dbReference>
<dbReference type="InterPro" id="IPR017850">
    <property type="entry name" value="Alkaline_phosphatase_core_sf"/>
</dbReference>